<sequence length="106" mass="12149">MDEDRDAALVFYGMQPLLFDGTRRTVSLTGWLYDMELIFRICHIEARLHVLLATQCLAVDARIWWITIGEPVMPGGTWADFCALITARYGPLPDEDANMPYRDLEI</sequence>
<dbReference type="EMBL" id="BTGU01003055">
    <property type="protein sequence ID" value="GMN25972.1"/>
    <property type="molecule type" value="Genomic_DNA"/>
</dbReference>
<evidence type="ECO:0000313" key="2">
    <source>
        <dbReference type="Proteomes" id="UP001187192"/>
    </source>
</evidence>
<name>A0AA87YYJ8_FICCA</name>
<dbReference type="Proteomes" id="UP001187192">
    <property type="component" value="Unassembled WGS sequence"/>
</dbReference>
<protein>
    <submittedName>
        <fullName evidence="1">Uncharacterized protein</fullName>
    </submittedName>
</protein>
<proteinExistence type="predicted"/>
<dbReference type="AlphaFoldDB" id="A0AA87YYJ8"/>
<keyword evidence="2" id="KW-1185">Reference proteome</keyword>
<comment type="caution">
    <text evidence="1">The sequence shown here is derived from an EMBL/GenBank/DDBJ whole genome shotgun (WGS) entry which is preliminary data.</text>
</comment>
<accession>A0AA87YYJ8</accession>
<gene>
    <name evidence="1" type="ORF">TIFTF001_043949</name>
</gene>
<reference evidence="1" key="1">
    <citation type="submission" date="2023-07" db="EMBL/GenBank/DDBJ databases">
        <title>draft genome sequence of fig (Ficus carica).</title>
        <authorList>
            <person name="Takahashi T."/>
            <person name="Nishimura K."/>
        </authorList>
    </citation>
    <scope>NUCLEOTIDE SEQUENCE</scope>
</reference>
<evidence type="ECO:0000313" key="1">
    <source>
        <dbReference type="EMBL" id="GMN25972.1"/>
    </source>
</evidence>
<organism evidence="1 2">
    <name type="scientific">Ficus carica</name>
    <name type="common">Common fig</name>
    <dbReference type="NCBI Taxonomy" id="3494"/>
    <lineage>
        <taxon>Eukaryota</taxon>
        <taxon>Viridiplantae</taxon>
        <taxon>Streptophyta</taxon>
        <taxon>Embryophyta</taxon>
        <taxon>Tracheophyta</taxon>
        <taxon>Spermatophyta</taxon>
        <taxon>Magnoliopsida</taxon>
        <taxon>eudicotyledons</taxon>
        <taxon>Gunneridae</taxon>
        <taxon>Pentapetalae</taxon>
        <taxon>rosids</taxon>
        <taxon>fabids</taxon>
        <taxon>Rosales</taxon>
        <taxon>Moraceae</taxon>
        <taxon>Ficeae</taxon>
        <taxon>Ficus</taxon>
    </lineage>
</organism>